<dbReference type="Pfam" id="PF18895">
    <property type="entry name" value="T4SS_pilin"/>
    <property type="match status" value="1"/>
</dbReference>
<dbReference type="Proteomes" id="UP000230758">
    <property type="component" value="Unassembled WGS sequence"/>
</dbReference>
<keyword evidence="1" id="KW-0812">Transmembrane</keyword>
<keyword evidence="1" id="KW-0472">Membrane</keyword>
<protein>
    <submittedName>
        <fullName evidence="2">Uncharacterized protein</fullName>
    </submittedName>
</protein>
<dbReference type="AlphaFoldDB" id="A0A2M7WS97"/>
<sequence length="96" mass="10602">MTTEPTTFSELVDIFLDVIYTAYPVVIGLSIVVFLWGLAKFIFRVSGDEKAVGEGKKLMIWGIIALFIVLSLNAILSFFYTDIGFGGSYGLPLLKE</sequence>
<organism evidence="2 3">
    <name type="scientific">Candidatus Zambryskibacteria bacterium CG_4_9_14_3_um_filter_42_15</name>
    <dbReference type="NCBI Taxonomy" id="1975112"/>
    <lineage>
        <taxon>Bacteria</taxon>
        <taxon>Candidatus Zambryskiibacteriota</taxon>
    </lineage>
</organism>
<dbReference type="EMBL" id="PFXF01000018">
    <property type="protein sequence ID" value="PJA32880.1"/>
    <property type="molecule type" value="Genomic_DNA"/>
</dbReference>
<evidence type="ECO:0000313" key="3">
    <source>
        <dbReference type="Proteomes" id="UP000230758"/>
    </source>
</evidence>
<reference evidence="3" key="1">
    <citation type="submission" date="2017-09" db="EMBL/GenBank/DDBJ databases">
        <title>Depth-based differentiation of microbial function through sediment-hosted aquifers and enrichment of novel symbionts in the deep terrestrial subsurface.</title>
        <authorList>
            <person name="Probst A.J."/>
            <person name="Ladd B."/>
            <person name="Jarett J.K."/>
            <person name="Geller-Mcgrath D.E."/>
            <person name="Sieber C.M.K."/>
            <person name="Emerson J.B."/>
            <person name="Anantharaman K."/>
            <person name="Thomas B.C."/>
            <person name="Malmstrom R."/>
            <person name="Stieglmeier M."/>
            <person name="Klingl A."/>
            <person name="Woyke T."/>
            <person name="Ryan C.M."/>
            <person name="Banfield J.F."/>
        </authorList>
    </citation>
    <scope>NUCLEOTIDE SEQUENCE [LARGE SCALE GENOMIC DNA]</scope>
</reference>
<proteinExistence type="predicted"/>
<accession>A0A2M7WS97</accession>
<feature type="transmembrane region" description="Helical" evidence="1">
    <location>
        <begin position="58"/>
        <end position="80"/>
    </location>
</feature>
<evidence type="ECO:0000256" key="1">
    <source>
        <dbReference type="SAM" id="Phobius"/>
    </source>
</evidence>
<keyword evidence="1" id="KW-1133">Transmembrane helix</keyword>
<dbReference type="InterPro" id="IPR043993">
    <property type="entry name" value="T4SS_pilin"/>
</dbReference>
<evidence type="ECO:0000313" key="2">
    <source>
        <dbReference type="EMBL" id="PJA32880.1"/>
    </source>
</evidence>
<feature type="transmembrane region" description="Helical" evidence="1">
    <location>
        <begin position="20"/>
        <end position="38"/>
    </location>
</feature>
<name>A0A2M7WS97_9BACT</name>
<gene>
    <name evidence="2" type="ORF">CO185_01380</name>
</gene>
<comment type="caution">
    <text evidence="2">The sequence shown here is derived from an EMBL/GenBank/DDBJ whole genome shotgun (WGS) entry which is preliminary data.</text>
</comment>